<accession>A0A6J1M563</accession>
<organism evidence="2 3">
    <name type="scientific">Drosophila hydei</name>
    <name type="common">Fruit fly</name>
    <dbReference type="NCBI Taxonomy" id="7224"/>
    <lineage>
        <taxon>Eukaryota</taxon>
        <taxon>Metazoa</taxon>
        <taxon>Ecdysozoa</taxon>
        <taxon>Arthropoda</taxon>
        <taxon>Hexapoda</taxon>
        <taxon>Insecta</taxon>
        <taxon>Pterygota</taxon>
        <taxon>Neoptera</taxon>
        <taxon>Endopterygota</taxon>
        <taxon>Diptera</taxon>
        <taxon>Brachycera</taxon>
        <taxon>Muscomorpha</taxon>
        <taxon>Ephydroidea</taxon>
        <taxon>Drosophilidae</taxon>
        <taxon>Drosophila</taxon>
    </lineage>
</organism>
<reference evidence="3" key="1">
    <citation type="submission" date="2025-08" db="UniProtKB">
        <authorList>
            <consortium name="RefSeq"/>
        </authorList>
    </citation>
    <scope>IDENTIFICATION</scope>
    <source>
        <strain evidence="3">15085-1641.00</strain>
        <tissue evidence="3">Whole body</tissue>
    </source>
</reference>
<dbReference type="OMA" id="IIMYNHY"/>
<name>A0A6J1M563_DROHY</name>
<keyword evidence="2" id="KW-1185">Reference proteome</keyword>
<keyword evidence="1" id="KW-0472">Membrane</keyword>
<feature type="transmembrane region" description="Helical" evidence="1">
    <location>
        <begin position="58"/>
        <end position="79"/>
    </location>
</feature>
<dbReference type="Proteomes" id="UP000504633">
    <property type="component" value="Unplaced"/>
</dbReference>
<dbReference type="KEGG" id="dhe:111602352"/>
<keyword evidence="1" id="KW-1133">Transmembrane helix</keyword>
<protein>
    <submittedName>
        <fullName evidence="3">Uncharacterized protein LOC111602352</fullName>
    </submittedName>
</protein>
<gene>
    <name evidence="3" type="primary">LOC111602352</name>
</gene>
<keyword evidence="1" id="KW-0812">Transmembrane</keyword>
<proteinExistence type="predicted"/>
<dbReference type="OrthoDB" id="7866960at2759"/>
<evidence type="ECO:0000313" key="2">
    <source>
        <dbReference type="Proteomes" id="UP000504633"/>
    </source>
</evidence>
<dbReference type="AlphaFoldDB" id="A0A6J1M563"/>
<evidence type="ECO:0000313" key="3">
    <source>
        <dbReference type="RefSeq" id="XP_023175132.1"/>
    </source>
</evidence>
<evidence type="ECO:0000256" key="1">
    <source>
        <dbReference type="SAM" id="Phobius"/>
    </source>
</evidence>
<feature type="transmembrane region" description="Helical" evidence="1">
    <location>
        <begin position="86"/>
        <end position="111"/>
    </location>
</feature>
<dbReference type="GeneID" id="111602352"/>
<dbReference type="RefSeq" id="XP_023175132.1">
    <property type="nucleotide sequence ID" value="XM_023319364.2"/>
</dbReference>
<sequence>MRQYLNPKRVEILIVLLVMGVALWMSLFASVTLIFQFVPTCVMLFGILKAHQQHKSKFMLFWMLATTCLFCQLIIYSVIKWEYWDILNSIISISIMWLAAIAVLYMLTIMYNHYVELTLGPQEPAEPPKETEISKEQLAKLNGQV</sequence>
<feature type="transmembrane region" description="Helical" evidence="1">
    <location>
        <begin position="12"/>
        <end position="38"/>
    </location>
</feature>